<protein>
    <recommendedName>
        <fullName evidence="5">6-phosphogluconate dehydrogenase NADP-binding domain-containing protein</fullName>
    </recommendedName>
</protein>
<dbReference type="GO" id="GO:0031491">
    <property type="term" value="F:nucleosome binding"/>
    <property type="evidence" value="ECO:0007669"/>
    <property type="project" value="TreeGrafter"/>
</dbReference>
<dbReference type="PANTHER" id="PTHR43580:SF2">
    <property type="entry name" value="CYTOKINE-LIKE NUCLEAR FACTOR N-PAC"/>
    <property type="match status" value="1"/>
</dbReference>
<dbReference type="Gene3D" id="3.40.50.720">
    <property type="entry name" value="NAD(P)-binding Rossmann-like Domain"/>
    <property type="match status" value="1"/>
</dbReference>
<dbReference type="SUPFAM" id="SSF51735">
    <property type="entry name" value="NAD(P)-binding Rossmann-fold domains"/>
    <property type="match status" value="1"/>
</dbReference>
<evidence type="ECO:0008006" key="5">
    <source>
        <dbReference type="Google" id="ProtNLM"/>
    </source>
</evidence>
<dbReference type="InterPro" id="IPR013328">
    <property type="entry name" value="6PGD_dom2"/>
</dbReference>
<dbReference type="InterPro" id="IPR036291">
    <property type="entry name" value="NAD(P)-bd_dom_sf"/>
</dbReference>
<gene>
    <name evidence="3" type="ORF">B0I35DRAFT_439535</name>
</gene>
<proteinExistence type="predicted"/>
<dbReference type="AlphaFoldDB" id="A0A8K0WNM6"/>
<dbReference type="OrthoDB" id="435038at2759"/>
<feature type="domain" description="6-phosphogluconate dehydrogenase NADP-binding" evidence="1">
    <location>
        <begin position="6"/>
        <end position="117"/>
    </location>
</feature>
<comment type="caution">
    <text evidence="3">The sequence shown here is derived from an EMBL/GenBank/DDBJ whole genome shotgun (WGS) entry which is preliminary data.</text>
</comment>
<dbReference type="Gene3D" id="1.10.1040.10">
    <property type="entry name" value="N-(1-d-carboxylethyl)-l-norvaline Dehydrogenase, domain 2"/>
    <property type="match status" value="1"/>
</dbReference>
<dbReference type="InterPro" id="IPR048666">
    <property type="entry name" value="RedAm-like_C"/>
</dbReference>
<dbReference type="Pfam" id="PF03446">
    <property type="entry name" value="NAD_binding_2"/>
    <property type="match status" value="1"/>
</dbReference>
<evidence type="ECO:0000259" key="1">
    <source>
        <dbReference type="Pfam" id="PF03446"/>
    </source>
</evidence>
<dbReference type="GO" id="GO:0003677">
    <property type="term" value="F:DNA binding"/>
    <property type="evidence" value="ECO:0007669"/>
    <property type="project" value="TreeGrafter"/>
</dbReference>
<reference evidence="3" key="1">
    <citation type="journal article" date="2021" name="Nat. Commun.">
        <title>Genetic determinants of endophytism in the Arabidopsis root mycobiome.</title>
        <authorList>
            <person name="Mesny F."/>
            <person name="Miyauchi S."/>
            <person name="Thiergart T."/>
            <person name="Pickel B."/>
            <person name="Atanasova L."/>
            <person name="Karlsson M."/>
            <person name="Huettel B."/>
            <person name="Barry K.W."/>
            <person name="Haridas S."/>
            <person name="Chen C."/>
            <person name="Bauer D."/>
            <person name="Andreopoulos W."/>
            <person name="Pangilinan J."/>
            <person name="LaButti K."/>
            <person name="Riley R."/>
            <person name="Lipzen A."/>
            <person name="Clum A."/>
            <person name="Drula E."/>
            <person name="Henrissat B."/>
            <person name="Kohler A."/>
            <person name="Grigoriev I.V."/>
            <person name="Martin F.M."/>
            <person name="Hacquard S."/>
        </authorList>
    </citation>
    <scope>NUCLEOTIDE SEQUENCE</scope>
    <source>
        <strain evidence="3">MPI-CAGE-CH-0235</strain>
    </source>
</reference>
<dbReference type="InterPro" id="IPR051265">
    <property type="entry name" value="HIBADH-related_NP60_sf"/>
</dbReference>
<name>A0A8K0WNM6_9HYPO</name>
<dbReference type="Proteomes" id="UP000813444">
    <property type="component" value="Unassembled WGS sequence"/>
</dbReference>
<accession>A0A8K0WNM6</accession>
<dbReference type="GO" id="GO:0000785">
    <property type="term" value="C:chromatin"/>
    <property type="evidence" value="ECO:0007669"/>
    <property type="project" value="TreeGrafter"/>
</dbReference>
<dbReference type="Pfam" id="PF21761">
    <property type="entry name" value="RedAm-like_C"/>
    <property type="match status" value="1"/>
</dbReference>
<dbReference type="InterPro" id="IPR006115">
    <property type="entry name" value="6PGDH_NADP-bd"/>
</dbReference>
<dbReference type="GO" id="GO:0050661">
    <property type="term" value="F:NADP binding"/>
    <property type="evidence" value="ECO:0007669"/>
    <property type="project" value="InterPro"/>
</dbReference>
<dbReference type="PANTHER" id="PTHR43580">
    <property type="entry name" value="OXIDOREDUCTASE GLYR1-RELATED"/>
    <property type="match status" value="1"/>
</dbReference>
<keyword evidence="4" id="KW-1185">Reference proteome</keyword>
<evidence type="ECO:0000259" key="2">
    <source>
        <dbReference type="Pfam" id="PF21761"/>
    </source>
</evidence>
<sequence>MSPSRVTCIGIGNMGSALAKTLLKANVAVTLWNRTRDRAQVDSAISAGGEFVSDITEAVARNDIIIICLFDYNTLNQAFAPLENIKSALLNKRVVNLTNGTPSQAREAERWMKARGAAEYYDGGVMVTPELVGTPHSFLVYSGENEGSWSAESGLANTLKPLGQALYIAPDAGAAAVFDLAALSAMYGMFSGAFMGMGLIKKQGGKVLPGVEKVMAPLLGALVPYLGLIAKSIDEETWDDNLGNPLGMQLAGVRNILQACKEEGVDGTGLEHLARLMEEVVKERGGDGGIAAVGQRVLQ</sequence>
<dbReference type="GO" id="GO:0140673">
    <property type="term" value="P:transcription elongation-coupled chromatin remodeling"/>
    <property type="evidence" value="ECO:0007669"/>
    <property type="project" value="TreeGrafter"/>
</dbReference>
<evidence type="ECO:0000313" key="4">
    <source>
        <dbReference type="Proteomes" id="UP000813444"/>
    </source>
</evidence>
<feature type="domain" description="NADPH-dependent reductive aminase-like C-terminal" evidence="2">
    <location>
        <begin position="171"/>
        <end position="293"/>
    </location>
</feature>
<dbReference type="EMBL" id="JAGPNK010000012">
    <property type="protein sequence ID" value="KAH7310684.1"/>
    <property type="molecule type" value="Genomic_DNA"/>
</dbReference>
<evidence type="ECO:0000313" key="3">
    <source>
        <dbReference type="EMBL" id="KAH7310684.1"/>
    </source>
</evidence>
<organism evidence="3 4">
    <name type="scientific">Stachybotrys elegans</name>
    <dbReference type="NCBI Taxonomy" id="80388"/>
    <lineage>
        <taxon>Eukaryota</taxon>
        <taxon>Fungi</taxon>
        <taxon>Dikarya</taxon>
        <taxon>Ascomycota</taxon>
        <taxon>Pezizomycotina</taxon>
        <taxon>Sordariomycetes</taxon>
        <taxon>Hypocreomycetidae</taxon>
        <taxon>Hypocreales</taxon>
        <taxon>Stachybotryaceae</taxon>
        <taxon>Stachybotrys</taxon>
    </lineage>
</organism>